<protein>
    <recommendedName>
        <fullName evidence="1">F-box domain-containing protein</fullName>
    </recommendedName>
</protein>
<dbReference type="Gene3D" id="1.20.1280.50">
    <property type="match status" value="1"/>
</dbReference>
<sequence length="374" mass="43532">MNKLSDAILLNIFGNIAILERFTLCLVCRKWRNLITKSSKLYSKISFINLGHDLRTITQNEINRTGHRENLESSNRVENSDTVSPHVHRKFKLYNNSKRQQIVTKSQAINIITNYGFNHLLHLELPAEFIRVDIIRQVSLCCKNLKILVFECSNYAMTADFSNIGRIYSNLEKLIIFLPLDTIPISIFLKKIISNTKKFKVFSVLGSKNSKINHSIESVIDQIGIFQLCRKYFGNLIVLNFYSLLTINDEHILVICQYCQNLECLMLNHCVNVKGRFISKIFNQLQKLKSLHLEYCCIYNLYFGIYYIMAVFSNRCEYLKSLKSENFENSTDWNQNNLTELTIGASNLPQDVMNSIITKVLHLRLLSLSHYRYL</sequence>
<evidence type="ECO:0000313" key="3">
    <source>
        <dbReference type="Proteomes" id="UP000078046"/>
    </source>
</evidence>
<dbReference type="Proteomes" id="UP000078046">
    <property type="component" value="Unassembled WGS sequence"/>
</dbReference>
<evidence type="ECO:0000259" key="1">
    <source>
        <dbReference type="PROSITE" id="PS50181"/>
    </source>
</evidence>
<proteinExistence type="predicted"/>
<accession>A0A177B0P9</accession>
<keyword evidence="3" id="KW-1185">Reference proteome</keyword>
<dbReference type="AlphaFoldDB" id="A0A177B0P9"/>
<evidence type="ECO:0000313" key="2">
    <source>
        <dbReference type="EMBL" id="OAF67004.1"/>
    </source>
</evidence>
<dbReference type="PROSITE" id="PS50181">
    <property type="entry name" value="FBOX"/>
    <property type="match status" value="1"/>
</dbReference>
<dbReference type="SMART" id="SM00256">
    <property type="entry name" value="FBOX"/>
    <property type="match status" value="1"/>
</dbReference>
<dbReference type="SUPFAM" id="SSF81383">
    <property type="entry name" value="F-box domain"/>
    <property type="match status" value="1"/>
</dbReference>
<dbReference type="EMBL" id="LWCA01000770">
    <property type="protein sequence ID" value="OAF67004.1"/>
    <property type="molecule type" value="Genomic_DNA"/>
</dbReference>
<dbReference type="PANTHER" id="PTHR20933:SF4">
    <property type="entry name" value="F-BOX INVOLVED IN POLYQ PATHOGENESIS, ISOFORM A"/>
    <property type="match status" value="1"/>
</dbReference>
<reference evidence="2 3" key="1">
    <citation type="submission" date="2016-04" db="EMBL/GenBank/DDBJ databases">
        <title>The genome of Intoshia linei affirms orthonectids as highly simplified spiralians.</title>
        <authorList>
            <person name="Mikhailov K.V."/>
            <person name="Slusarev G.S."/>
            <person name="Nikitin M.A."/>
            <person name="Logacheva M.D."/>
            <person name="Penin A."/>
            <person name="Aleoshin V."/>
            <person name="Panchin Y.V."/>
        </authorList>
    </citation>
    <scope>NUCLEOTIDE SEQUENCE [LARGE SCALE GENOMIC DNA]</scope>
    <source>
        <strain evidence="2">Intl2013</strain>
        <tissue evidence="2">Whole animal</tissue>
    </source>
</reference>
<name>A0A177B0P9_9BILA</name>
<gene>
    <name evidence="2" type="ORF">A3Q56_05262</name>
</gene>
<dbReference type="InterPro" id="IPR032675">
    <property type="entry name" value="LRR_dom_sf"/>
</dbReference>
<dbReference type="OrthoDB" id="3219396at2759"/>
<dbReference type="InterPro" id="IPR001810">
    <property type="entry name" value="F-box_dom"/>
</dbReference>
<dbReference type="GO" id="GO:0031398">
    <property type="term" value="P:positive regulation of protein ubiquitination"/>
    <property type="evidence" value="ECO:0007669"/>
    <property type="project" value="TreeGrafter"/>
</dbReference>
<dbReference type="Gene3D" id="3.80.10.10">
    <property type="entry name" value="Ribonuclease Inhibitor"/>
    <property type="match status" value="1"/>
</dbReference>
<organism evidence="2 3">
    <name type="scientific">Intoshia linei</name>
    <dbReference type="NCBI Taxonomy" id="1819745"/>
    <lineage>
        <taxon>Eukaryota</taxon>
        <taxon>Metazoa</taxon>
        <taxon>Spiralia</taxon>
        <taxon>Lophotrochozoa</taxon>
        <taxon>Mesozoa</taxon>
        <taxon>Orthonectida</taxon>
        <taxon>Rhopaluridae</taxon>
        <taxon>Intoshia</taxon>
    </lineage>
</organism>
<feature type="domain" description="F-box" evidence="1">
    <location>
        <begin position="1"/>
        <end position="45"/>
    </location>
</feature>
<comment type="caution">
    <text evidence="2">The sequence shown here is derived from an EMBL/GenBank/DDBJ whole genome shotgun (WGS) entry which is preliminary data.</text>
</comment>
<feature type="non-terminal residue" evidence="2">
    <location>
        <position position="374"/>
    </location>
</feature>
<dbReference type="Pfam" id="PF00646">
    <property type="entry name" value="F-box"/>
    <property type="match status" value="1"/>
</dbReference>
<dbReference type="PANTHER" id="PTHR20933">
    <property type="entry name" value="F-BOX ONLY PROTEIN 33"/>
    <property type="match status" value="1"/>
</dbReference>
<dbReference type="SUPFAM" id="SSF52047">
    <property type="entry name" value="RNI-like"/>
    <property type="match status" value="1"/>
</dbReference>
<dbReference type="InterPro" id="IPR036047">
    <property type="entry name" value="F-box-like_dom_sf"/>
</dbReference>